<organism evidence="1 2">
    <name type="scientific">Novosphingobium album</name>
    <name type="common">ex Liu et al. 2023</name>
    <dbReference type="NCBI Taxonomy" id="3031130"/>
    <lineage>
        <taxon>Bacteria</taxon>
        <taxon>Pseudomonadati</taxon>
        <taxon>Pseudomonadota</taxon>
        <taxon>Alphaproteobacteria</taxon>
        <taxon>Sphingomonadales</taxon>
        <taxon>Sphingomonadaceae</taxon>
        <taxon>Novosphingobium</taxon>
    </lineage>
</organism>
<reference evidence="1 2" key="1">
    <citation type="submission" date="2023-03" db="EMBL/GenBank/DDBJ databases">
        <title>NovoSphingobium album sp. nov. isolated from polycyclic aromatic hydrocarbons- and heavy-metal polluted soil.</title>
        <authorList>
            <person name="Liu Z."/>
            <person name="Wang K."/>
        </authorList>
    </citation>
    <scope>NUCLEOTIDE SEQUENCE [LARGE SCALE GENOMIC DNA]</scope>
    <source>
        <strain evidence="1 2">H3SJ31-1</strain>
    </source>
</reference>
<protein>
    <recommendedName>
        <fullName evidence="3">YcaO domain-containing protein</fullName>
    </recommendedName>
</protein>
<dbReference type="RefSeq" id="WP_275228270.1">
    <property type="nucleotide sequence ID" value="NZ_JARESE010000029.1"/>
</dbReference>
<evidence type="ECO:0000313" key="2">
    <source>
        <dbReference type="Proteomes" id="UP001216253"/>
    </source>
</evidence>
<dbReference type="Proteomes" id="UP001216253">
    <property type="component" value="Unassembled WGS sequence"/>
</dbReference>
<evidence type="ECO:0000313" key="1">
    <source>
        <dbReference type="EMBL" id="MDE8652185.1"/>
    </source>
</evidence>
<sequence>MQAPIKIGALLSNDDWNALGEVIEAEDGGLLLSLFETFRAAGAKGFLFECAYIDRDFSAAYSAFYATLFHPYLKYCRRLHFFTEDLSYLGTIPTAEAVSREIGSKQSTYLGFIVLRPVTHAPVGSAVLASDRVTDASIQIDVRATHPVHLVGADLQVVGFPITQQDTRVGACAQAAIWMAGRHFHRDHGGPWFSLPDINDAALKPTDNFIARSLPAGSEFLTPDNIVRALRAMDRHPVFHLGRAAVDKPDQLRPLHEIIGRYLDSGIPVIIGLRGRDGATVGHAVVATGRVMREARDADLPDNPTSAEMISHFLVSDDQRGVDRRLPVRAADRSDEYPWTLEDDAVYAVTPLPAKVFMTGEAAETLSRDFIESCVARIDEYRQLARDRAGDASLGVANTVDPSFFAVPPSRLVARTYLTHGWRYKSRALRNRLPAAFKSELIGKQFPRYVWVTEFSLPDDLRGFDMCQRKVRAHVVVDATGSRFGESTLVVQIPGLSMFWTFDASVPVTSQRLVLRATEEADAYYPKVRGWFDYDHCAVPSS</sequence>
<gene>
    <name evidence="1" type="ORF">PYV00_10705</name>
</gene>
<evidence type="ECO:0008006" key="3">
    <source>
        <dbReference type="Google" id="ProtNLM"/>
    </source>
</evidence>
<comment type="caution">
    <text evidence="1">The sequence shown here is derived from an EMBL/GenBank/DDBJ whole genome shotgun (WGS) entry which is preliminary data.</text>
</comment>
<keyword evidence="2" id="KW-1185">Reference proteome</keyword>
<proteinExistence type="predicted"/>
<accession>A0ABT5WQA1</accession>
<dbReference type="EMBL" id="JARESE010000029">
    <property type="protein sequence ID" value="MDE8652185.1"/>
    <property type="molecule type" value="Genomic_DNA"/>
</dbReference>
<name>A0ABT5WQA1_9SPHN</name>